<organism evidence="1 2">
    <name type="scientific">Sphagnum jensenii</name>
    <dbReference type="NCBI Taxonomy" id="128206"/>
    <lineage>
        <taxon>Eukaryota</taxon>
        <taxon>Viridiplantae</taxon>
        <taxon>Streptophyta</taxon>
        <taxon>Embryophyta</taxon>
        <taxon>Bryophyta</taxon>
        <taxon>Sphagnophytina</taxon>
        <taxon>Sphagnopsida</taxon>
        <taxon>Sphagnales</taxon>
        <taxon>Sphagnaceae</taxon>
        <taxon>Sphagnum</taxon>
    </lineage>
</organism>
<evidence type="ECO:0000313" key="2">
    <source>
        <dbReference type="Proteomes" id="UP001497522"/>
    </source>
</evidence>
<proteinExistence type="predicted"/>
<dbReference type="Proteomes" id="UP001497522">
    <property type="component" value="Chromosome 15"/>
</dbReference>
<name>A0ABP1ARP6_9BRYO</name>
<accession>A0ABP1ARP6</accession>
<dbReference type="EMBL" id="OZ023716">
    <property type="protein sequence ID" value="CAK9865248.1"/>
    <property type="molecule type" value="Genomic_DNA"/>
</dbReference>
<protein>
    <recommendedName>
        <fullName evidence="3">LAGLIDADG homing endonuclease</fullName>
    </recommendedName>
</protein>
<evidence type="ECO:0000313" key="1">
    <source>
        <dbReference type="EMBL" id="CAK9865248.1"/>
    </source>
</evidence>
<gene>
    <name evidence="1" type="ORF">CSSPJE1EN2_LOCUS8243</name>
</gene>
<sequence length="135" mass="15080">MEQQRGKRGATGTRDVDHTVVAVLLSQAGTNKDAHPNQEADSQEVAANVILQEHGLGTDVSQDAIGGQNLRMNVAIAYRKNGVLTNVQSRPNHLKSCKSEVMIYVKNDEPYNKWQHLHNLLLAMTHYNCFETKTR</sequence>
<evidence type="ECO:0008006" key="3">
    <source>
        <dbReference type="Google" id="ProtNLM"/>
    </source>
</evidence>
<reference evidence="1" key="1">
    <citation type="submission" date="2024-03" db="EMBL/GenBank/DDBJ databases">
        <authorList>
            <consortium name="ELIXIR-Norway"/>
            <consortium name="Elixir Norway"/>
        </authorList>
    </citation>
    <scope>NUCLEOTIDE SEQUENCE</scope>
</reference>
<keyword evidence="2" id="KW-1185">Reference proteome</keyword>